<organism evidence="7 8">
    <name type="scientific">Nibrella saemangeumensis</name>
    <dbReference type="NCBI Taxonomy" id="1084526"/>
    <lineage>
        <taxon>Bacteria</taxon>
        <taxon>Pseudomonadati</taxon>
        <taxon>Bacteroidota</taxon>
        <taxon>Cytophagia</taxon>
        <taxon>Cytophagales</taxon>
        <taxon>Spirosomataceae</taxon>
        <taxon>Nibrella</taxon>
    </lineage>
</organism>
<dbReference type="EMBL" id="BAABHD010000083">
    <property type="protein sequence ID" value="GAA4468065.1"/>
    <property type="molecule type" value="Genomic_DNA"/>
</dbReference>
<reference evidence="8" key="1">
    <citation type="journal article" date="2019" name="Int. J. Syst. Evol. Microbiol.">
        <title>The Global Catalogue of Microorganisms (GCM) 10K type strain sequencing project: providing services to taxonomists for standard genome sequencing and annotation.</title>
        <authorList>
            <consortium name="The Broad Institute Genomics Platform"/>
            <consortium name="The Broad Institute Genome Sequencing Center for Infectious Disease"/>
            <person name="Wu L."/>
            <person name="Ma J."/>
        </authorList>
    </citation>
    <scope>NUCLEOTIDE SEQUENCE [LARGE SCALE GENOMIC DNA]</scope>
    <source>
        <strain evidence="8">JCM 17927</strain>
    </source>
</reference>
<evidence type="ECO:0000256" key="4">
    <source>
        <dbReference type="SAM" id="Coils"/>
    </source>
</evidence>
<keyword evidence="5" id="KW-0812">Transmembrane</keyword>
<keyword evidence="4" id="KW-0175">Coiled coil</keyword>
<dbReference type="InterPro" id="IPR005311">
    <property type="entry name" value="PBP_dimer"/>
</dbReference>
<proteinExistence type="predicted"/>
<dbReference type="Gene3D" id="3.90.1310.10">
    <property type="entry name" value="Penicillin-binding protein 2a (Domain 2)"/>
    <property type="match status" value="1"/>
</dbReference>
<keyword evidence="2" id="KW-0645">Protease</keyword>
<gene>
    <name evidence="7" type="ORF">GCM10023189_52720</name>
</gene>
<dbReference type="InterPro" id="IPR050515">
    <property type="entry name" value="Beta-lactam/transpept"/>
</dbReference>
<accession>A0ABP8NJN1</accession>
<keyword evidence="3 5" id="KW-0472">Membrane</keyword>
<evidence type="ECO:0000313" key="8">
    <source>
        <dbReference type="Proteomes" id="UP001501175"/>
    </source>
</evidence>
<dbReference type="Gene3D" id="3.30.450.330">
    <property type="match status" value="1"/>
</dbReference>
<feature type="coiled-coil region" evidence="4">
    <location>
        <begin position="118"/>
        <end position="145"/>
    </location>
</feature>
<comment type="subcellular location">
    <subcellularLocation>
        <location evidence="1">Membrane</location>
    </subcellularLocation>
</comment>
<feature type="domain" description="PASTA" evidence="6">
    <location>
        <begin position="652"/>
        <end position="710"/>
    </location>
</feature>
<dbReference type="RefSeq" id="WP_345248780.1">
    <property type="nucleotide sequence ID" value="NZ_BAABHD010000083.1"/>
</dbReference>
<dbReference type="Pfam" id="PF03717">
    <property type="entry name" value="PBP_dimer"/>
    <property type="match status" value="1"/>
</dbReference>
<dbReference type="InterPro" id="IPR012338">
    <property type="entry name" value="Beta-lactam/transpept-like"/>
</dbReference>
<name>A0ABP8NJN1_9BACT</name>
<evidence type="ECO:0000256" key="5">
    <source>
        <dbReference type="SAM" id="Phobius"/>
    </source>
</evidence>
<dbReference type="InterPro" id="IPR005543">
    <property type="entry name" value="PASTA_dom"/>
</dbReference>
<keyword evidence="5" id="KW-1133">Transmembrane helix</keyword>
<dbReference type="PROSITE" id="PS51178">
    <property type="entry name" value="PASTA"/>
    <property type="match status" value="1"/>
</dbReference>
<comment type="caution">
    <text evidence="7">The sequence shown here is derived from an EMBL/GenBank/DDBJ whole genome shotgun (WGS) entry which is preliminary data.</text>
</comment>
<keyword evidence="8" id="KW-1185">Reference proteome</keyword>
<evidence type="ECO:0000256" key="1">
    <source>
        <dbReference type="ARBA" id="ARBA00004370"/>
    </source>
</evidence>
<dbReference type="SUPFAM" id="SSF56519">
    <property type="entry name" value="Penicillin binding protein dimerisation domain"/>
    <property type="match status" value="1"/>
</dbReference>
<dbReference type="SUPFAM" id="SSF56601">
    <property type="entry name" value="beta-lactamase/transpeptidase-like"/>
    <property type="match status" value="1"/>
</dbReference>
<keyword evidence="2" id="KW-0121">Carboxypeptidase</keyword>
<dbReference type="Pfam" id="PF03793">
    <property type="entry name" value="PASTA"/>
    <property type="match status" value="1"/>
</dbReference>
<dbReference type="Proteomes" id="UP001501175">
    <property type="component" value="Unassembled WGS sequence"/>
</dbReference>
<sequence>MNIKQDILRRATQAYIFIIVVAVTIVGRLVHVQFFQQYKGKYWSQRIDGIRIKSDTLRAKRGNIYAADGNSLLATSLPFYEVGFDPHVAKDKYFDDKIDSLSVLLARMFKDRSTQDYKEMLKSARDNERQRYVRLSRRLINYQERQEMRKWPFFRSTSKVAARGGVLRPIYKRYHPFEQMAKRTIGDLNPKTGRGLIGLEASYQTHLAGKDAVGTVEILAGGVPKPVGSGPSLKPEPGHDLITTLDVNFQDIAETALRNALDNYQADKGCVIVMEVATGEIRAMANLTRYTTGGSVRYLETFNHALAGRTDPGSTFKLATMMALLEEKAISPEKKVNTGGGSMRYHGLTIADASGHGSGILTARQVFEKSSNVGIHLLMRDYFYTRPETYCRYLNQFRLTKPTGIQMQGEATPFVRNPNSKGWSKTSLAFMAYGYEMAITPLQMLTFYNAVANNGKWVRPMIVKQIRLADEVLEEIKPYTAPEPICSPQTAKLVREMLEGVVTQGTAKKIQSPNYRIAGKTGTAQKIISGRYQVGRYYTSFIGYFPADKPKYSCITVVDNPHGDHINALYGGSVAAPVFREVADRIYGYDINIHEPAMMARRGPHSVPGLKAGYANDLHIIASEAGLGSQPATEGWVRTVANGNRETWRSQETRPNQVPDVRGLTLRDALHLLENRGLRVSVQGRGKVTEQSIEPGMALSGIKQITLTLE</sequence>
<evidence type="ECO:0000259" key="6">
    <source>
        <dbReference type="PROSITE" id="PS51178"/>
    </source>
</evidence>
<dbReference type="Gene3D" id="3.40.710.10">
    <property type="entry name" value="DD-peptidase/beta-lactamase superfamily"/>
    <property type="match status" value="1"/>
</dbReference>
<evidence type="ECO:0000313" key="7">
    <source>
        <dbReference type="EMBL" id="GAA4468065.1"/>
    </source>
</evidence>
<keyword evidence="2" id="KW-0378">Hydrolase</keyword>
<dbReference type="PANTHER" id="PTHR30627:SF1">
    <property type="entry name" value="PEPTIDOGLYCAN D,D-TRANSPEPTIDASE FTSI"/>
    <property type="match status" value="1"/>
</dbReference>
<evidence type="ECO:0000256" key="3">
    <source>
        <dbReference type="ARBA" id="ARBA00023136"/>
    </source>
</evidence>
<dbReference type="CDD" id="cd06575">
    <property type="entry name" value="PASTA_Pbp2x-like_2"/>
    <property type="match status" value="1"/>
</dbReference>
<protein>
    <submittedName>
        <fullName evidence="7">Penicillin-binding protein</fullName>
    </submittedName>
</protein>
<dbReference type="SMART" id="SM00740">
    <property type="entry name" value="PASTA"/>
    <property type="match status" value="1"/>
</dbReference>
<feature type="transmembrane region" description="Helical" evidence="5">
    <location>
        <begin position="12"/>
        <end position="30"/>
    </location>
</feature>
<dbReference type="Gene3D" id="3.30.10.20">
    <property type="match status" value="1"/>
</dbReference>
<dbReference type="Pfam" id="PF00905">
    <property type="entry name" value="Transpeptidase"/>
    <property type="match status" value="1"/>
</dbReference>
<dbReference type="SUPFAM" id="SSF54184">
    <property type="entry name" value="Penicillin-binding protein 2x (pbp-2x), c-terminal domain"/>
    <property type="match status" value="1"/>
</dbReference>
<dbReference type="InterPro" id="IPR036138">
    <property type="entry name" value="PBP_dimer_sf"/>
</dbReference>
<evidence type="ECO:0000256" key="2">
    <source>
        <dbReference type="ARBA" id="ARBA00022645"/>
    </source>
</evidence>
<dbReference type="InterPro" id="IPR001460">
    <property type="entry name" value="PCN-bd_Tpept"/>
</dbReference>
<dbReference type="PANTHER" id="PTHR30627">
    <property type="entry name" value="PEPTIDOGLYCAN D,D-TRANSPEPTIDASE"/>
    <property type="match status" value="1"/>
</dbReference>